<organism evidence="3">
    <name type="scientific">Tanacetum cinerariifolium</name>
    <name type="common">Dalmatian daisy</name>
    <name type="synonym">Chrysanthemum cinerariifolium</name>
    <dbReference type="NCBI Taxonomy" id="118510"/>
    <lineage>
        <taxon>Eukaryota</taxon>
        <taxon>Viridiplantae</taxon>
        <taxon>Streptophyta</taxon>
        <taxon>Embryophyta</taxon>
        <taxon>Tracheophyta</taxon>
        <taxon>Spermatophyta</taxon>
        <taxon>Magnoliopsida</taxon>
        <taxon>eudicotyledons</taxon>
        <taxon>Gunneridae</taxon>
        <taxon>Pentapetalae</taxon>
        <taxon>asterids</taxon>
        <taxon>campanulids</taxon>
        <taxon>Asterales</taxon>
        <taxon>Asteraceae</taxon>
        <taxon>Asteroideae</taxon>
        <taxon>Anthemideae</taxon>
        <taxon>Anthemidinae</taxon>
        <taxon>Tanacetum</taxon>
    </lineage>
</organism>
<keyword evidence="1" id="KW-0378">Hydrolase</keyword>
<accession>A0A699HJU7</accession>
<dbReference type="InterPro" id="IPR054722">
    <property type="entry name" value="PolX-like_BBD"/>
</dbReference>
<keyword evidence="1" id="KW-0645">Protease</keyword>
<dbReference type="Gene3D" id="3.30.420.10">
    <property type="entry name" value="Ribonuclease H-like superfamily/Ribonuclease H"/>
    <property type="match status" value="1"/>
</dbReference>
<dbReference type="SUPFAM" id="SSF53098">
    <property type="entry name" value="Ribonuclease H-like"/>
    <property type="match status" value="1"/>
</dbReference>
<protein>
    <submittedName>
        <fullName evidence="3">Retrovirus-related Pol polyprotein from transposon TNT 1-94</fullName>
    </submittedName>
</protein>
<dbReference type="GO" id="GO:0003676">
    <property type="term" value="F:nucleic acid binding"/>
    <property type="evidence" value="ECO:0007669"/>
    <property type="project" value="InterPro"/>
</dbReference>
<evidence type="ECO:0000256" key="1">
    <source>
        <dbReference type="ARBA" id="ARBA00022670"/>
    </source>
</evidence>
<evidence type="ECO:0000259" key="2">
    <source>
        <dbReference type="PROSITE" id="PS50994"/>
    </source>
</evidence>
<dbReference type="AlphaFoldDB" id="A0A699HJU7"/>
<dbReference type="InterPro" id="IPR057670">
    <property type="entry name" value="SH3_retrovirus"/>
</dbReference>
<dbReference type="Pfam" id="PF25597">
    <property type="entry name" value="SH3_retrovirus"/>
    <property type="match status" value="1"/>
</dbReference>
<gene>
    <name evidence="3" type="ORF">Tci_401979</name>
</gene>
<dbReference type="EMBL" id="BKCJ010167208">
    <property type="protein sequence ID" value="GEY30005.1"/>
    <property type="molecule type" value="Genomic_DNA"/>
</dbReference>
<dbReference type="GO" id="GO:0015074">
    <property type="term" value="P:DNA integration"/>
    <property type="evidence" value="ECO:0007669"/>
    <property type="project" value="InterPro"/>
</dbReference>
<name>A0A699HJU7_TANCI</name>
<dbReference type="PROSITE" id="PS50994">
    <property type="entry name" value="INTEGRASE"/>
    <property type="match status" value="1"/>
</dbReference>
<feature type="domain" description="Integrase catalytic" evidence="2">
    <location>
        <begin position="180"/>
        <end position="271"/>
    </location>
</feature>
<dbReference type="PANTHER" id="PTHR42648:SF18">
    <property type="entry name" value="RETROTRANSPOSON, UNCLASSIFIED-LIKE PROTEIN"/>
    <property type="match status" value="1"/>
</dbReference>
<dbReference type="InterPro" id="IPR001584">
    <property type="entry name" value="Integrase_cat-core"/>
</dbReference>
<sequence>MFDVYFKPTPSIVTSTNSVATLPVADTACASSFTAIDDDVPSLRSSWIGAKQEEVYEFERLKVWILVLRTSNIRILALKWIFKTVEIVPWYLDSRCSKHMTGQRDRFMNFISKFIGTVRFNNDHFVTIMGYGELHFGNVLIKRVYYIEGLGYNPFLVRKLCDLYLEVAFRKHTYFVPNLDDVDLLNQTLREYTKDVGITHQTSVARTQQQNGVVKRCNHMLVEATRSMMIFSKSMLFIWVEVVAIACYTQNRPFIHTRYNKTPYKLLRDRKPVLSFLYVFGALCYPTNNNQDLGKLQLKADIGIFIGYSPSIKAYKIYNKRTWTIMETIHVQFDQLT</sequence>
<dbReference type="GO" id="GO:0008233">
    <property type="term" value="F:peptidase activity"/>
    <property type="evidence" value="ECO:0007669"/>
    <property type="project" value="UniProtKB-KW"/>
</dbReference>
<dbReference type="Pfam" id="PF22936">
    <property type="entry name" value="Pol_BBD"/>
    <property type="match status" value="1"/>
</dbReference>
<evidence type="ECO:0000313" key="3">
    <source>
        <dbReference type="EMBL" id="GEY30005.1"/>
    </source>
</evidence>
<dbReference type="GO" id="GO:0006508">
    <property type="term" value="P:proteolysis"/>
    <property type="evidence" value="ECO:0007669"/>
    <property type="project" value="UniProtKB-KW"/>
</dbReference>
<dbReference type="PANTHER" id="PTHR42648">
    <property type="entry name" value="TRANSPOSASE, PUTATIVE-RELATED"/>
    <property type="match status" value="1"/>
</dbReference>
<dbReference type="InterPro" id="IPR039537">
    <property type="entry name" value="Retrotran_Ty1/copia-like"/>
</dbReference>
<reference evidence="3" key="1">
    <citation type="journal article" date="2019" name="Sci. Rep.">
        <title>Draft genome of Tanacetum cinerariifolium, the natural source of mosquito coil.</title>
        <authorList>
            <person name="Yamashiro T."/>
            <person name="Shiraishi A."/>
            <person name="Satake H."/>
            <person name="Nakayama K."/>
        </authorList>
    </citation>
    <scope>NUCLEOTIDE SEQUENCE</scope>
</reference>
<proteinExistence type="predicted"/>
<dbReference type="InterPro" id="IPR012337">
    <property type="entry name" value="RNaseH-like_sf"/>
</dbReference>
<dbReference type="InterPro" id="IPR036397">
    <property type="entry name" value="RNaseH_sf"/>
</dbReference>
<comment type="caution">
    <text evidence="3">The sequence shown here is derived from an EMBL/GenBank/DDBJ whole genome shotgun (WGS) entry which is preliminary data.</text>
</comment>